<dbReference type="PANTHER" id="PTHR43056">
    <property type="entry name" value="PEPTIDASE S9 PROLYL OLIGOPEPTIDASE"/>
    <property type="match status" value="1"/>
</dbReference>
<accession>A0A6J6F7J2</accession>
<name>A0A6J6F7J2_9ZZZZ</name>
<dbReference type="EMBL" id="CAEZWQ010000052">
    <property type="protein sequence ID" value="CAB4661478.1"/>
    <property type="molecule type" value="Genomic_DNA"/>
</dbReference>
<dbReference type="InterPro" id="IPR001375">
    <property type="entry name" value="Peptidase_S9_cat"/>
</dbReference>
<sequence>MKSQRKPGTWPSPLTAEMLADAGNFNMFSQVVGEDIWWDEMRPSQNGRTIVVSRLHGDLFSSPWSASTQVHEMGGMSWHGIVRDGKSCLYFVNKSDQRIYRTEIGSIPEAITPIVPATEIHRYAEMISVGGEIWCVRETHIAGVVTRAIVAIGINEIRVIESSSHFYSHLRPSEDESQLVWVCWEHPQMPWDGTEIKVAEVLAGTLKNIRVVAGGVNESCLGPEWGNDNLLYYISDQSGWWNLWSLDKDGHKRHVVSDESEWGYPIWLLGLSFIEVLDDGRILSSRGSVVSRKLVLVDPESGICTDIESPLTNFKPTLSAGNGKAYVFGGSPTVTSEFVELDLKTLKTQTIFATKTPIEPKYFPTPYEFIALREDGRKVYSIVHPAHHPIFEPSEKTPLVVVVHGGPTAQAVPTLSMNYAYFTTRGITVVDINYGGSSGYGRHYRNLMRGAWGIVDREDVIAVVDSLISAGTVDANKILIRGGSAGGFTVLNVLVNSNHFAAGASYYGVADCSALALDTHDFESRYLDSLIGKYPEDADLYVERSPLTHAHRLSSPLIIFQGLDDKIVPPAQSEAFRDVCVNKGIKHEYHAFEGEGHGFRKASSIITSMESEMKFYGEVLGFIPENG</sequence>
<dbReference type="EMBL" id="CAEZUG010000003">
    <property type="protein sequence ID" value="CAB4584267.1"/>
    <property type="molecule type" value="Genomic_DNA"/>
</dbReference>
<dbReference type="Pfam" id="PF00326">
    <property type="entry name" value="Peptidase_S9"/>
    <property type="match status" value="1"/>
</dbReference>
<gene>
    <name evidence="2" type="ORF">UFOPK1795_00116</name>
    <name evidence="3" type="ORF">UFOPK2275_00567</name>
</gene>
<dbReference type="PANTHER" id="PTHR43056:SF5">
    <property type="entry name" value="PEPTIDASE S9 PROLYL OLIGOPEPTIDASE CATALYTIC DOMAIN-CONTAINING PROTEIN"/>
    <property type="match status" value="1"/>
</dbReference>
<dbReference type="InterPro" id="IPR029058">
    <property type="entry name" value="AB_hydrolase_fold"/>
</dbReference>
<dbReference type="SUPFAM" id="SSF82171">
    <property type="entry name" value="DPP6 N-terminal domain-like"/>
    <property type="match status" value="1"/>
</dbReference>
<evidence type="ECO:0000313" key="2">
    <source>
        <dbReference type="EMBL" id="CAB4584267.1"/>
    </source>
</evidence>
<organism evidence="2">
    <name type="scientific">freshwater metagenome</name>
    <dbReference type="NCBI Taxonomy" id="449393"/>
    <lineage>
        <taxon>unclassified sequences</taxon>
        <taxon>metagenomes</taxon>
        <taxon>ecological metagenomes</taxon>
    </lineage>
</organism>
<dbReference type="SUPFAM" id="SSF53474">
    <property type="entry name" value="alpha/beta-Hydrolases"/>
    <property type="match status" value="1"/>
</dbReference>
<proteinExistence type="predicted"/>
<dbReference type="InterPro" id="IPR050585">
    <property type="entry name" value="Xaa-Pro_dipeptidyl-ppase/CocE"/>
</dbReference>
<evidence type="ECO:0000313" key="3">
    <source>
        <dbReference type="EMBL" id="CAB4661478.1"/>
    </source>
</evidence>
<evidence type="ECO:0000259" key="1">
    <source>
        <dbReference type="Pfam" id="PF00326"/>
    </source>
</evidence>
<dbReference type="GO" id="GO:0006508">
    <property type="term" value="P:proteolysis"/>
    <property type="evidence" value="ECO:0007669"/>
    <property type="project" value="InterPro"/>
</dbReference>
<dbReference type="GO" id="GO:0008236">
    <property type="term" value="F:serine-type peptidase activity"/>
    <property type="evidence" value="ECO:0007669"/>
    <property type="project" value="InterPro"/>
</dbReference>
<reference evidence="2" key="1">
    <citation type="submission" date="2020-05" db="EMBL/GenBank/DDBJ databases">
        <authorList>
            <person name="Chiriac C."/>
            <person name="Salcher M."/>
            <person name="Ghai R."/>
            <person name="Kavagutti S V."/>
        </authorList>
    </citation>
    <scope>NUCLEOTIDE SEQUENCE</scope>
</reference>
<feature type="domain" description="Peptidase S9 prolyl oligopeptidase catalytic" evidence="1">
    <location>
        <begin position="414"/>
        <end position="621"/>
    </location>
</feature>
<protein>
    <submittedName>
        <fullName evidence="2">Unannotated protein</fullName>
    </submittedName>
</protein>
<dbReference type="Gene3D" id="3.40.50.1820">
    <property type="entry name" value="alpha/beta hydrolase"/>
    <property type="match status" value="1"/>
</dbReference>
<dbReference type="AlphaFoldDB" id="A0A6J6F7J2"/>